<accession>A0A6I6D2X2</accession>
<proteinExistence type="inferred from homology"/>
<dbReference type="RefSeq" id="WP_156573597.1">
    <property type="nucleotide sequence ID" value="NZ_CP046415.1"/>
</dbReference>
<dbReference type="Gene3D" id="1.10.3890.10">
    <property type="entry name" value="HflD-like"/>
    <property type="match status" value="1"/>
</dbReference>
<evidence type="ECO:0000256" key="3">
    <source>
        <dbReference type="ARBA" id="ARBA00023136"/>
    </source>
</evidence>
<reference evidence="5 6" key="1">
    <citation type="submission" date="2019-11" db="EMBL/GenBank/DDBJ databases">
        <authorList>
            <person name="Zhang J."/>
            <person name="Sun C."/>
        </authorList>
    </citation>
    <scope>NUCLEOTIDE SEQUENCE [LARGE SCALE GENOMIC DNA]</scope>
    <source>
        <strain evidence="6">sp2</strain>
    </source>
</reference>
<comment type="similarity">
    <text evidence="4">Belongs to the HflD family.</text>
</comment>
<dbReference type="GO" id="GO:0005886">
    <property type="term" value="C:plasma membrane"/>
    <property type="evidence" value="ECO:0007669"/>
    <property type="project" value="UniProtKB-SubCell"/>
</dbReference>
<organism evidence="5 6">
    <name type="scientific">Guyparkeria halophila</name>
    <dbReference type="NCBI Taxonomy" id="47960"/>
    <lineage>
        <taxon>Bacteria</taxon>
        <taxon>Pseudomonadati</taxon>
        <taxon>Pseudomonadota</taxon>
        <taxon>Gammaproteobacteria</taxon>
        <taxon>Chromatiales</taxon>
        <taxon>Thioalkalibacteraceae</taxon>
        <taxon>Guyparkeria</taxon>
    </lineage>
</organism>
<dbReference type="AlphaFoldDB" id="A0A6I6D2X2"/>
<dbReference type="InterPro" id="IPR035932">
    <property type="entry name" value="HflD-like_sf"/>
</dbReference>
<dbReference type="GO" id="GO:0005737">
    <property type="term" value="C:cytoplasm"/>
    <property type="evidence" value="ECO:0007669"/>
    <property type="project" value="UniProtKB-SubCell"/>
</dbReference>
<dbReference type="InterPro" id="IPR007451">
    <property type="entry name" value="HflD"/>
</dbReference>
<name>A0A6I6D2X2_9GAMM</name>
<comment type="subcellular location">
    <subcellularLocation>
        <location evidence="4">Cytoplasm</location>
    </subcellularLocation>
    <subcellularLocation>
        <location evidence="4">Cell membrane</location>
        <topology evidence="4">Peripheral membrane protein</topology>
        <orientation evidence="4">Cytoplasmic side</orientation>
    </subcellularLocation>
</comment>
<dbReference type="Pfam" id="PF04356">
    <property type="entry name" value="DUF489"/>
    <property type="match status" value="1"/>
</dbReference>
<dbReference type="HAMAP" id="MF_00695">
    <property type="entry name" value="HflD_protein"/>
    <property type="match status" value="1"/>
</dbReference>
<dbReference type="KEGG" id="ghl:GM160_04855"/>
<evidence type="ECO:0000313" key="5">
    <source>
        <dbReference type="EMBL" id="QGT78283.1"/>
    </source>
</evidence>
<keyword evidence="2 4" id="KW-0963">Cytoplasm</keyword>
<sequence>MPQDTDDQLIAMAGMTQAVQLIQTLAYEGRVADSQALEASIGSLFAFDAPDTASIYGGLTGVRFGMKRLSELLAGNSRAPRDLELTRYVVTLFAITKAFRRDQEMGSTLFRRLEELKPAFDEHGADSGLMADLNNLYRSTLSHLPQKFVINGEKHHLEDMAISSTVRALLLAGVRATILFDQVGGRRWRLLFMRGKYVDGAQRLLRQM</sequence>
<evidence type="ECO:0000256" key="1">
    <source>
        <dbReference type="ARBA" id="ARBA00022475"/>
    </source>
</evidence>
<evidence type="ECO:0000313" key="6">
    <source>
        <dbReference type="Proteomes" id="UP000427716"/>
    </source>
</evidence>
<dbReference type="PANTHER" id="PTHR38100:SF1">
    <property type="entry name" value="HIGH FREQUENCY LYSOGENIZATION PROTEIN HFLD"/>
    <property type="match status" value="1"/>
</dbReference>
<keyword evidence="1 4" id="KW-1003">Cell membrane</keyword>
<protein>
    <recommendedName>
        <fullName evidence="4">High frequency lysogenization protein HflD homolog</fullName>
    </recommendedName>
</protein>
<dbReference type="PANTHER" id="PTHR38100">
    <property type="entry name" value="HIGH FREQUENCY LYSOGENIZATION PROTEIN HFLD"/>
    <property type="match status" value="1"/>
</dbReference>
<evidence type="ECO:0000256" key="2">
    <source>
        <dbReference type="ARBA" id="ARBA00022490"/>
    </source>
</evidence>
<dbReference type="EMBL" id="CP046415">
    <property type="protein sequence ID" value="QGT78283.1"/>
    <property type="molecule type" value="Genomic_DNA"/>
</dbReference>
<gene>
    <name evidence="4" type="primary">hflD</name>
    <name evidence="5" type="ORF">GM160_04855</name>
</gene>
<keyword evidence="6" id="KW-1185">Reference proteome</keyword>
<dbReference type="SUPFAM" id="SSF101322">
    <property type="entry name" value="YcfC-like"/>
    <property type="match status" value="1"/>
</dbReference>
<dbReference type="Proteomes" id="UP000427716">
    <property type="component" value="Chromosome"/>
</dbReference>
<evidence type="ECO:0000256" key="4">
    <source>
        <dbReference type="HAMAP-Rule" id="MF_00695"/>
    </source>
</evidence>
<keyword evidence="3 4" id="KW-0472">Membrane</keyword>